<gene>
    <name evidence="3" type="ORF">V4F39_06330</name>
</gene>
<comment type="caution">
    <text evidence="3">The sequence shown here is derived from an EMBL/GenBank/DDBJ whole genome shotgun (WGS) entry which is preliminary data.</text>
</comment>
<name>A0AAW9Q2E2_9BURK</name>
<keyword evidence="4" id="KW-1185">Reference proteome</keyword>
<feature type="chain" id="PRO_5043723758" evidence="1">
    <location>
        <begin position="25"/>
        <end position="213"/>
    </location>
</feature>
<reference evidence="3 4" key="1">
    <citation type="submission" date="2024-02" db="EMBL/GenBank/DDBJ databases">
        <title>Genome sequence of Aquincola sp. MAHUQ-54.</title>
        <authorList>
            <person name="Huq M.A."/>
        </authorList>
    </citation>
    <scope>NUCLEOTIDE SEQUENCE [LARGE SCALE GENOMIC DNA]</scope>
    <source>
        <strain evidence="3 4">MAHUQ-54</strain>
    </source>
</reference>
<evidence type="ECO:0000313" key="4">
    <source>
        <dbReference type="Proteomes" id="UP001336250"/>
    </source>
</evidence>
<evidence type="ECO:0000256" key="1">
    <source>
        <dbReference type="SAM" id="SignalP"/>
    </source>
</evidence>
<evidence type="ECO:0000313" key="3">
    <source>
        <dbReference type="EMBL" id="MEF7613524.1"/>
    </source>
</evidence>
<feature type="signal peptide" evidence="1">
    <location>
        <begin position="1"/>
        <end position="24"/>
    </location>
</feature>
<organism evidence="3 4">
    <name type="scientific">Aquincola agrisoli</name>
    <dbReference type="NCBI Taxonomy" id="3119538"/>
    <lineage>
        <taxon>Bacteria</taxon>
        <taxon>Pseudomonadati</taxon>
        <taxon>Pseudomonadota</taxon>
        <taxon>Betaproteobacteria</taxon>
        <taxon>Burkholderiales</taxon>
        <taxon>Sphaerotilaceae</taxon>
        <taxon>Aquincola</taxon>
    </lineage>
</organism>
<evidence type="ECO:0000259" key="2">
    <source>
        <dbReference type="Pfam" id="PF07589"/>
    </source>
</evidence>
<keyword evidence="1" id="KW-0732">Signal</keyword>
<dbReference type="AlphaFoldDB" id="A0AAW9Q2E2"/>
<protein>
    <submittedName>
        <fullName evidence="3">PEP-CTERM sorting domain-containing protein</fullName>
    </submittedName>
</protein>
<sequence>MIDSKVLQPLALAALVAMGASAHAGFATYTTEADFLAQVSQASTDTFADLAGGELAASLARSAGAYGYTVASAGGLYGAGSDAGRWLSNNDRRDAISFSGFSGGATAIGGLFFGTNDLGSVLANQTLRITVTDTALNESTTLLSLNSATAFFGVVSSAPLLSLSIAVDEGNLLAAWPTIGGITVAVPEPSTYALMLAGVGALAWTVRRRRSAG</sequence>
<dbReference type="Pfam" id="PF07589">
    <property type="entry name" value="PEP-CTERM"/>
    <property type="match status" value="1"/>
</dbReference>
<feature type="domain" description="Ice-binding protein C-terminal" evidence="2">
    <location>
        <begin position="185"/>
        <end position="209"/>
    </location>
</feature>
<dbReference type="RefSeq" id="WP_332288468.1">
    <property type="nucleotide sequence ID" value="NZ_JAZIBG010000019.1"/>
</dbReference>
<dbReference type="InterPro" id="IPR013424">
    <property type="entry name" value="Ice-binding_C"/>
</dbReference>
<proteinExistence type="predicted"/>
<dbReference type="Proteomes" id="UP001336250">
    <property type="component" value="Unassembled WGS sequence"/>
</dbReference>
<accession>A0AAW9Q2E2</accession>
<dbReference type="EMBL" id="JAZIBG010000019">
    <property type="protein sequence ID" value="MEF7613524.1"/>
    <property type="molecule type" value="Genomic_DNA"/>
</dbReference>
<dbReference type="NCBIfam" id="TIGR02595">
    <property type="entry name" value="PEP_CTERM"/>
    <property type="match status" value="1"/>
</dbReference>